<feature type="domain" description="PAS" evidence="3">
    <location>
        <begin position="29"/>
        <end position="81"/>
    </location>
</feature>
<dbReference type="InterPro" id="IPR035965">
    <property type="entry name" value="PAS-like_dom_sf"/>
</dbReference>
<evidence type="ECO:0000313" key="4">
    <source>
        <dbReference type="EMBL" id="GII47361.1"/>
    </source>
</evidence>
<dbReference type="Gene3D" id="3.30.450.20">
    <property type="entry name" value="PAS domain"/>
    <property type="match status" value="1"/>
</dbReference>
<sequence length="419" mass="44483">MMSGIGHVPSSTGPENGDVTEETIFTALLEDSAEDLYENAPCGYLSTLLDGQIAKVNTTLLRWLGYTRDDLVGRRRFADLLTVGGKLYHETHFAPLLRMQGEIGGVALELRAADGSQLPVLVTSTVKNSADGRPLLIRTTIFDARDRRTYERELLRARQEADLERERLQSLVATLQRTLLPPTLLTVPGLETAAYYHTASSDQLGGDFYDLFPLGDGRWGVFLGDVAGKGPDAAAVTSLTRYTLRAAAAYDPDPVAVLGNLNAVLRQEYSSDDPRYCTVIYGLLVPDGDGFTATLASGGHPAALLLRADGTADYQFTPGGLLVGILPDARFTATTVRITGGDTLLLYTDGLTEALTDVAAGARYGDEALLAFAADLAPTTASGAIRAVTDLLAAFGEGVEDDTAALALGVPASLIQEPT</sequence>
<dbReference type="GO" id="GO:0016791">
    <property type="term" value="F:phosphatase activity"/>
    <property type="evidence" value="ECO:0007669"/>
    <property type="project" value="TreeGrafter"/>
</dbReference>
<dbReference type="SMART" id="SM00091">
    <property type="entry name" value="PAS"/>
    <property type="match status" value="1"/>
</dbReference>
<dbReference type="InterPro" id="IPR052016">
    <property type="entry name" value="Bact_Sigma-Reg"/>
</dbReference>
<evidence type="ECO:0000313" key="5">
    <source>
        <dbReference type="Proteomes" id="UP000644610"/>
    </source>
</evidence>
<keyword evidence="5" id="KW-1185">Reference proteome</keyword>
<dbReference type="PANTHER" id="PTHR43156">
    <property type="entry name" value="STAGE II SPORULATION PROTEIN E-RELATED"/>
    <property type="match status" value="1"/>
</dbReference>
<dbReference type="Pfam" id="PF13426">
    <property type="entry name" value="PAS_9"/>
    <property type="match status" value="1"/>
</dbReference>
<keyword evidence="2" id="KW-0175">Coiled coil</keyword>
<accession>A0A8J3XPF4</accession>
<name>A0A8J3XPF4_9ACTN</name>
<organism evidence="4 5">
    <name type="scientific">Planotetraspora silvatica</name>
    <dbReference type="NCBI Taxonomy" id="234614"/>
    <lineage>
        <taxon>Bacteria</taxon>
        <taxon>Bacillati</taxon>
        <taxon>Actinomycetota</taxon>
        <taxon>Actinomycetes</taxon>
        <taxon>Streptosporangiales</taxon>
        <taxon>Streptosporangiaceae</taxon>
        <taxon>Planotetraspora</taxon>
    </lineage>
</organism>
<evidence type="ECO:0000256" key="2">
    <source>
        <dbReference type="SAM" id="Coils"/>
    </source>
</evidence>
<dbReference type="CDD" id="cd00130">
    <property type="entry name" value="PAS"/>
    <property type="match status" value="1"/>
</dbReference>
<protein>
    <recommendedName>
        <fullName evidence="3">PAS domain-containing protein</fullName>
    </recommendedName>
</protein>
<reference evidence="4" key="1">
    <citation type="submission" date="2021-01" db="EMBL/GenBank/DDBJ databases">
        <title>Whole genome shotgun sequence of Planotetraspora silvatica NBRC 100141.</title>
        <authorList>
            <person name="Komaki H."/>
            <person name="Tamura T."/>
        </authorList>
    </citation>
    <scope>NUCLEOTIDE SEQUENCE</scope>
    <source>
        <strain evidence="4">NBRC 100141</strain>
    </source>
</reference>
<dbReference type="SUPFAM" id="SSF81606">
    <property type="entry name" value="PP2C-like"/>
    <property type="match status" value="1"/>
</dbReference>
<comment type="caution">
    <text evidence="4">The sequence shown here is derived from an EMBL/GenBank/DDBJ whole genome shotgun (WGS) entry which is preliminary data.</text>
</comment>
<dbReference type="Pfam" id="PF07228">
    <property type="entry name" value="SpoIIE"/>
    <property type="match status" value="1"/>
</dbReference>
<gene>
    <name evidence="4" type="ORF">Psi02_37850</name>
</gene>
<dbReference type="AlphaFoldDB" id="A0A8J3XPF4"/>
<proteinExistence type="predicted"/>
<evidence type="ECO:0000259" key="3">
    <source>
        <dbReference type="PROSITE" id="PS50112"/>
    </source>
</evidence>
<dbReference type="NCBIfam" id="TIGR00229">
    <property type="entry name" value="sensory_box"/>
    <property type="match status" value="1"/>
</dbReference>
<keyword evidence="1" id="KW-0378">Hydrolase</keyword>
<dbReference type="InterPro" id="IPR036457">
    <property type="entry name" value="PPM-type-like_dom_sf"/>
</dbReference>
<dbReference type="PROSITE" id="PS50112">
    <property type="entry name" value="PAS"/>
    <property type="match status" value="1"/>
</dbReference>
<dbReference type="SUPFAM" id="SSF55785">
    <property type="entry name" value="PYP-like sensor domain (PAS domain)"/>
    <property type="match status" value="1"/>
</dbReference>
<dbReference type="InterPro" id="IPR001932">
    <property type="entry name" value="PPM-type_phosphatase-like_dom"/>
</dbReference>
<feature type="coiled-coil region" evidence="2">
    <location>
        <begin position="147"/>
        <end position="178"/>
    </location>
</feature>
<dbReference type="Proteomes" id="UP000644610">
    <property type="component" value="Unassembled WGS sequence"/>
</dbReference>
<evidence type="ECO:0000256" key="1">
    <source>
        <dbReference type="ARBA" id="ARBA00022801"/>
    </source>
</evidence>
<dbReference type="Gene3D" id="3.60.40.10">
    <property type="entry name" value="PPM-type phosphatase domain"/>
    <property type="match status" value="1"/>
</dbReference>
<dbReference type="InterPro" id="IPR000014">
    <property type="entry name" value="PAS"/>
</dbReference>
<dbReference type="PANTHER" id="PTHR43156:SF2">
    <property type="entry name" value="STAGE II SPORULATION PROTEIN E"/>
    <property type="match status" value="1"/>
</dbReference>
<dbReference type="SMART" id="SM00331">
    <property type="entry name" value="PP2C_SIG"/>
    <property type="match status" value="1"/>
</dbReference>
<dbReference type="EMBL" id="BOOQ01000024">
    <property type="protein sequence ID" value="GII47361.1"/>
    <property type="molecule type" value="Genomic_DNA"/>
</dbReference>